<evidence type="ECO:0008006" key="3">
    <source>
        <dbReference type="Google" id="ProtNLM"/>
    </source>
</evidence>
<dbReference type="STRING" id="1219383.SAMN05421733_107122"/>
<organism evidence="1 2">
    <name type="scientific">Acinetobacter boissieri</name>
    <dbReference type="NCBI Taxonomy" id="1219383"/>
    <lineage>
        <taxon>Bacteria</taxon>
        <taxon>Pseudomonadati</taxon>
        <taxon>Pseudomonadota</taxon>
        <taxon>Gammaproteobacteria</taxon>
        <taxon>Moraxellales</taxon>
        <taxon>Moraxellaceae</taxon>
        <taxon>Acinetobacter</taxon>
    </lineage>
</organism>
<accession>A0A1G6HZ27</accession>
<dbReference type="RefSeq" id="WP_092748619.1">
    <property type="nucleotide sequence ID" value="NZ_FMYL01000007.1"/>
</dbReference>
<reference evidence="2" key="1">
    <citation type="submission" date="2016-09" db="EMBL/GenBank/DDBJ databases">
        <authorList>
            <person name="Varghese N."/>
            <person name="Submissions S."/>
        </authorList>
    </citation>
    <scope>NUCLEOTIDE SEQUENCE [LARGE SCALE GENOMIC DNA]</scope>
    <source>
        <strain evidence="2">ANC 4422</strain>
    </source>
</reference>
<keyword evidence="2" id="KW-1185">Reference proteome</keyword>
<evidence type="ECO:0000313" key="1">
    <source>
        <dbReference type="EMBL" id="SDB99393.1"/>
    </source>
</evidence>
<gene>
    <name evidence="1" type="ORF">SAMN05421733_107122</name>
</gene>
<proteinExistence type="predicted"/>
<dbReference type="OrthoDB" id="3781969at2"/>
<dbReference type="EMBL" id="FMYL01000007">
    <property type="protein sequence ID" value="SDB99393.1"/>
    <property type="molecule type" value="Genomic_DNA"/>
</dbReference>
<dbReference type="AlphaFoldDB" id="A0A1G6HZ27"/>
<name>A0A1G6HZ27_9GAMM</name>
<dbReference type="Proteomes" id="UP000242501">
    <property type="component" value="Unassembled WGS sequence"/>
</dbReference>
<sequence length="118" mass="12884">MAIKLAILSDELDGFIAASLVDSESGMPLATEGTGLDIDIASAGNTQVIRAKREVAKALGLDDSIEDILITLAEQYHLIRPLKGNKDLFLYIALDRKKANLAMARHVLKKFDNQLDFS</sequence>
<evidence type="ECO:0000313" key="2">
    <source>
        <dbReference type="Proteomes" id="UP000242501"/>
    </source>
</evidence>
<protein>
    <recommendedName>
        <fullName evidence="3">Roadblock/LC7 domain-containing protein</fullName>
    </recommendedName>
</protein>